<feature type="transmembrane region" description="Helical" evidence="1">
    <location>
        <begin position="6"/>
        <end position="25"/>
    </location>
</feature>
<reference evidence="2" key="1">
    <citation type="submission" date="2016-10" db="EMBL/GenBank/DDBJ databases">
        <authorList>
            <person name="de Groot N.N."/>
        </authorList>
    </citation>
    <scope>NUCLEOTIDE SEQUENCE [LARGE SCALE GENOMIC DNA]</scope>
    <source>
        <strain evidence="2">CGMCC 1.10697</strain>
    </source>
</reference>
<name>A0A1I1B8C0_9ACTN</name>
<evidence type="ECO:0000313" key="2">
    <source>
        <dbReference type="EMBL" id="SFB46604.1"/>
    </source>
</evidence>
<proteinExistence type="predicted"/>
<gene>
    <name evidence="2" type="ORF">SAMN05192575_1153</name>
</gene>
<accession>A0A1I1B8C0</accession>
<keyword evidence="1" id="KW-0812">Transmembrane</keyword>
<keyword evidence="1" id="KW-1133">Transmembrane helix</keyword>
<evidence type="ECO:0000256" key="1">
    <source>
        <dbReference type="SAM" id="Phobius"/>
    </source>
</evidence>
<dbReference type="Proteomes" id="UP000199113">
    <property type="component" value="Unassembled WGS sequence"/>
</dbReference>
<dbReference type="EMBL" id="FOKC01000015">
    <property type="protein sequence ID" value="SFB46604.1"/>
    <property type="molecule type" value="Genomic_DNA"/>
</dbReference>
<sequence length="39" mass="4208">MLQGLLIVVCVLTGIYGLLFAMAALEPSKDPSHPARREP</sequence>
<organism evidence="2 3">
    <name type="scientific">Nocardioides alpinus</name>
    <dbReference type="NCBI Taxonomy" id="748909"/>
    <lineage>
        <taxon>Bacteria</taxon>
        <taxon>Bacillati</taxon>
        <taxon>Actinomycetota</taxon>
        <taxon>Actinomycetes</taxon>
        <taxon>Propionibacteriales</taxon>
        <taxon>Nocardioidaceae</taxon>
        <taxon>Nocardioides</taxon>
    </lineage>
</organism>
<dbReference type="AlphaFoldDB" id="A0A1I1B8C0"/>
<evidence type="ECO:0000313" key="3">
    <source>
        <dbReference type="Proteomes" id="UP000199113"/>
    </source>
</evidence>
<protein>
    <submittedName>
        <fullName evidence="2">Uncharacterized protein</fullName>
    </submittedName>
</protein>
<keyword evidence="1" id="KW-0472">Membrane</keyword>